<feature type="signal peptide" evidence="3">
    <location>
        <begin position="1"/>
        <end position="29"/>
    </location>
</feature>
<dbReference type="PANTHER" id="PTHR14334">
    <property type="entry name" value="B-CELL ANTIGEN RECEPTOR COMPLEX-ASSOCIATED PROTEIN"/>
    <property type="match status" value="1"/>
</dbReference>
<evidence type="ECO:0000313" key="6">
    <source>
        <dbReference type="Proteomes" id="UP001482620"/>
    </source>
</evidence>
<dbReference type="InterPro" id="IPR036179">
    <property type="entry name" value="Ig-like_dom_sf"/>
</dbReference>
<dbReference type="PROSITE" id="PS50835">
    <property type="entry name" value="IG_LIKE"/>
    <property type="match status" value="1"/>
</dbReference>
<dbReference type="Proteomes" id="UP001482620">
    <property type="component" value="Unassembled WGS sequence"/>
</dbReference>
<dbReference type="SMART" id="SM00409">
    <property type="entry name" value="IG"/>
    <property type="match status" value="1"/>
</dbReference>
<evidence type="ECO:0000256" key="2">
    <source>
        <dbReference type="SAM" id="Phobius"/>
    </source>
</evidence>
<organism evidence="5 6">
    <name type="scientific">Ilyodon furcidens</name>
    <name type="common">goldbreast splitfin</name>
    <dbReference type="NCBI Taxonomy" id="33524"/>
    <lineage>
        <taxon>Eukaryota</taxon>
        <taxon>Metazoa</taxon>
        <taxon>Chordata</taxon>
        <taxon>Craniata</taxon>
        <taxon>Vertebrata</taxon>
        <taxon>Euteleostomi</taxon>
        <taxon>Actinopterygii</taxon>
        <taxon>Neopterygii</taxon>
        <taxon>Teleostei</taxon>
        <taxon>Neoteleostei</taxon>
        <taxon>Acanthomorphata</taxon>
        <taxon>Ovalentaria</taxon>
        <taxon>Atherinomorphae</taxon>
        <taxon>Cyprinodontiformes</taxon>
        <taxon>Goodeidae</taxon>
        <taxon>Ilyodon</taxon>
    </lineage>
</organism>
<dbReference type="InterPro" id="IPR013783">
    <property type="entry name" value="Ig-like_fold"/>
</dbReference>
<keyword evidence="2" id="KW-1133">Transmembrane helix</keyword>
<dbReference type="InterPro" id="IPR003599">
    <property type="entry name" value="Ig_sub"/>
</dbReference>
<keyword evidence="2" id="KW-0812">Transmembrane</keyword>
<reference evidence="5 6" key="1">
    <citation type="submission" date="2021-06" db="EMBL/GenBank/DDBJ databases">
        <authorList>
            <person name="Palmer J.M."/>
        </authorList>
    </citation>
    <scope>NUCLEOTIDE SEQUENCE [LARGE SCALE GENOMIC DNA]</scope>
    <source>
        <strain evidence="6">if_2019</strain>
        <tissue evidence="5">Muscle</tissue>
    </source>
</reference>
<dbReference type="Pfam" id="PF13927">
    <property type="entry name" value="Ig_3"/>
    <property type="match status" value="1"/>
</dbReference>
<dbReference type="EMBL" id="JAHRIQ010029221">
    <property type="protein sequence ID" value="MEQ2230920.1"/>
    <property type="molecule type" value="Genomic_DNA"/>
</dbReference>
<feature type="chain" id="PRO_5046238761" description="Ig-like domain-containing protein" evidence="3">
    <location>
        <begin position="30"/>
        <end position="190"/>
    </location>
</feature>
<keyword evidence="2" id="KW-0472">Membrane</keyword>
<keyword evidence="6" id="KW-1185">Reference proteome</keyword>
<proteinExistence type="predicted"/>
<dbReference type="Gene3D" id="2.60.40.10">
    <property type="entry name" value="Immunoglobulins"/>
    <property type="match status" value="1"/>
</dbReference>
<keyword evidence="1" id="KW-0393">Immunoglobulin domain</keyword>
<evidence type="ECO:0000313" key="5">
    <source>
        <dbReference type="EMBL" id="MEQ2230920.1"/>
    </source>
</evidence>
<dbReference type="SUPFAM" id="SSF48726">
    <property type="entry name" value="Immunoglobulin"/>
    <property type="match status" value="1"/>
</dbReference>
<protein>
    <recommendedName>
        <fullName evidence="4">Ig-like domain-containing protein</fullName>
    </recommendedName>
</protein>
<keyword evidence="3" id="KW-0732">Signal</keyword>
<feature type="transmembrane region" description="Helical" evidence="2">
    <location>
        <begin position="155"/>
        <end position="176"/>
    </location>
</feature>
<gene>
    <name evidence="5" type="ORF">ILYODFUR_034147</name>
</gene>
<accession>A0ABV0TDG4</accession>
<dbReference type="CDD" id="cd00096">
    <property type="entry name" value="Ig"/>
    <property type="match status" value="1"/>
</dbReference>
<evidence type="ECO:0000256" key="1">
    <source>
        <dbReference type="ARBA" id="ARBA00023319"/>
    </source>
</evidence>
<evidence type="ECO:0000256" key="3">
    <source>
        <dbReference type="SAM" id="SignalP"/>
    </source>
</evidence>
<name>A0ABV0TDG4_9TELE</name>
<dbReference type="InterPro" id="IPR007110">
    <property type="entry name" value="Ig-like_dom"/>
</dbReference>
<evidence type="ECO:0000259" key="4">
    <source>
        <dbReference type="PROSITE" id="PS50835"/>
    </source>
</evidence>
<feature type="domain" description="Ig-like" evidence="4">
    <location>
        <begin position="30"/>
        <end position="120"/>
    </location>
</feature>
<sequence>MNRSGKMKLLLRSLLLSSLCALSSWSVSSDTLVVTQSPDVSFHEGETGNISCCWKGKPERVGIKWLKNQTLVENKTVINQSTSSQNEQTNSCSVLIFPNFTIRDSGRYICKVTVEIPTLTEVEGYGTTITVTDRAVITDHHNLNDTKGEHKLQPMILAVAVVVPLFLIALACFCTLKRKEGKKKTGKSLP</sequence>
<comment type="caution">
    <text evidence="5">The sequence shown here is derived from an EMBL/GenBank/DDBJ whole genome shotgun (WGS) entry which is preliminary data.</text>
</comment>